<accession>A0A0D2DLG4</accession>
<dbReference type="GO" id="GO:0000981">
    <property type="term" value="F:DNA-binding transcription factor activity, RNA polymerase II-specific"/>
    <property type="evidence" value="ECO:0007669"/>
    <property type="project" value="InterPro"/>
</dbReference>
<feature type="domain" description="C2H2-type" evidence="9">
    <location>
        <begin position="122"/>
        <end position="151"/>
    </location>
</feature>
<feature type="compositionally biased region" description="Polar residues" evidence="8">
    <location>
        <begin position="90"/>
        <end position="99"/>
    </location>
</feature>
<name>A0A0D2DLG4_9EURO</name>
<feature type="compositionally biased region" description="Polar residues" evidence="8">
    <location>
        <begin position="21"/>
        <end position="35"/>
    </location>
</feature>
<keyword evidence="5" id="KW-0862">Zinc</keyword>
<feature type="compositionally biased region" description="Polar residues" evidence="8">
    <location>
        <begin position="181"/>
        <end position="193"/>
    </location>
</feature>
<evidence type="ECO:0000256" key="4">
    <source>
        <dbReference type="ARBA" id="ARBA00022771"/>
    </source>
</evidence>
<keyword evidence="6" id="KW-0539">Nucleus</keyword>
<keyword evidence="3" id="KW-0677">Repeat</keyword>
<evidence type="ECO:0000256" key="7">
    <source>
        <dbReference type="PROSITE-ProRule" id="PRU00042"/>
    </source>
</evidence>
<keyword evidence="2" id="KW-0479">Metal-binding</keyword>
<dbReference type="RefSeq" id="XP_016263486.1">
    <property type="nucleotide sequence ID" value="XM_016405280.1"/>
</dbReference>
<dbReference type="SUPFAM" id="SSF57667">
    <property type="entry name" value="beta-beta-alpha zinc fingers"/>
    <property type="match status" value="1"/>
</dbReference>
<sequence length="382" mass="41591">MAPKNRSHTPRLSGPAEPTSPILSQHSTTTFLSDPSNHHRHSRRGSRDSLRNISSAQLPTPDTLASTRSPIAPDSPHSTLESSNSRRESVSTMRTSSISLDGPPACTPTGRVSKAKKGKRVHACEFPGCGKVFTRAEHRRRHELNHNPEALFPCTRPGCRKAFHRLDLLQRHQERHDLENSAPSPGQMSQTPQMSVSSEPPSSVMPAAVMSSPQAGRSAPRTSAGALSIGSLVHPQTDYRYGMGTPAFNGFARQPMQFIPGFNSSDDSLFYTPESSQSPVSDYYGRYAHRQSISSSSSVAAFEPNGTSPLIGGTIPGPWAPSSAPPSILPSNMLDDGAYLPTLPYRYPSPTWMATNGLSFEENYQIPLDFYQEIPQPVYPTL</sequence>
<dbReference type="AlphaFoldDB" id="A0A0D2DLG4"/>
<protein>
    <recommendedName>
        <fullName evidence="9">C2H2-type domain-containing protein</fullName>
    </recommendedName>
</protein>
<feature type="domain" description="C2H2-type" evidence="9">
    <location>
        <begin position="152"/>
        <end position="181"/>
    </location>
</feature>
<dbReference type="Pfam" id="PF00096">
    <property type="entry name" value="zf-C2H2"/>
    <property type="match status" value="2"/>
</dbReference>
<dbReference type="STRING" id="215243.A0A0D2DLG4"/>
<evidence type="ECO:0000259" key="9">
    <source>
        <dbReference type="PROSITE" id="PS50157"/>
    </source>
</evidence>
<proteinExistence type="predicted"/>
<dbReference type="GO" id="GO:0005634">
    <property type="term" value="C:nucleus"/>
    <property type="evidence" value="ECO:0007669"/>
    <property type="project" value="UniProtKB-SubCell"/>
</dbReference>
<gene>
    <name evidence="10" type="ORF">PV06_04389</name>
</gene>
<feature type="compositionally biased region" description="Polar residues" evidence="8">
    <location>
        <begin position="52"/>
        <end position="69"/>
    </location>
</feature>
<feature type="region of interest" description="Disordered" evidence="8">
    <location>
        <begin position="176"/>
        <end position="222"/>
    </location>
</feature>
<dbReference type="VEuPathDB" id="FungiDB:PV06_04389"/>
<dbReference type="HOGENOM" id="CLU_050226_0_0_1"/>
<dbReference type="InterPro" id="IPR013087">
    <property type="entry name" value="Znf_C2H2_type"/>
</dbReference>
<dbReference type="PROSITE" id="PS50157">
    <property type="entry name" value="ZINC_FINGER_C2H2_2"/>
    <property type="match status" value="2"/>
</dbReference>
<comment type="subcellular location">
    <subcellularLocation>
        <location evidence="1">Nucleus</location>
    </subcellularLocation>
</comment>
<dbReference type="PROSITE" id="PS00028">
    <property type="entry name" value="ZINC_FINGER_C2H2_1"/>
    <property type="match status" value="2"/>
</dbReference>
<dbReference type="InterPro" id="IPR036236">
    <property type="entry name" value="Znf_C2H2_sf"/>
</dbReference>
<dbReference type="EMBL" id="KN847335">
    <property type="protein sequence ID" value="KIW43270.1"/>
    <property type="molecule type" value="Genomic_DNA"/>
</dbReference>
<dbReference type="GeneID" id="27356463"/>
<evidence type="ECO:0000256" key="6">
    <source>
        <dbReference type="ARBA" id="ARBA00023242"/>
    </source>
</evidence>
<dbReference type="Proteomes" id="UP000053342">
    <property type="component" value="Unassembled WGS sequence"/>
</dbReference>
<dbReference type="Gene3D" id="3.30.160.60">
    <property type="entry name" value="Classic Zinc Finger"/>
    <property type="match status" value="2"/>
</dbReference>
<keyword evidence="4 7" id="KW-0863">Zinc-finger</keyword>
<dbReference type="PANTHER" id="PTHR40626:SF30">
    <property type="entry name" value="FINGER DOMAIN PROTEIN, PUTATIVE (AFU_ORTHOLOGUE AFUA_4G13600)-RELATED"/>
    <property type="match status" value="1"/>
</dbReference>
<evidence type="ECO:0000256" key="1">
    <source>
        <dbReference type="ARBA" id="ARBA00004123"/>
    </source>
</evidence>
<dbReference type="GO" id="GO:0000978">
    <property type="term" value="F:RNA polymerase II cis-regulatory region sequence-specific DNA binding"/>
    <property type="evidence" value="ECO:0007669"/>
    <property type="project" value="InterPro"/>
</dbReference>
<evidence type="ECO:0000313" key="11">
    <source>
        <dbReference type="Proteomes" id="UP000053342"/>
    </source>
</evidence>
<evidence type="ECO:0000256" key="8">
    <source>
        <dbReference type="SAM" id="MobiDB-lite"/>
    </source>
</evidence>
<evidence type="ECO:0000256" key="5">
    <source>
        <dbReference type="ARBA" id="ARBA00022833"/>
    </source>
</evidence>
<dbReference type="GO" id="GO:0000785">
    <property type="term" value="C:chromatin"/>
    <property type="evidence" value="ECO:0007669"/>
    <property type="project" value="TreeGrafter"/>
</dbReference>
<organism evidence="10 11">
    <name type="scientific">Exophiala oligosperma</name>
    <dbReference type="NCBI Taxonomy" id="215243"/>
    <lineage>
        <taxon>Eukaryota</taxon>
        <taxon>Fungi</taxon>
        <taxon>Dikarya</taxon>
        <taxon>Ascomycota</taxon>
        <taxon>Pezizomycotina</taxon>
        <taxon>Eurotiomycetes</taxon>
        <taxon>Chaetothyriomycetidae</taxon>
        <taxon>Chaetothyriales</taxon>
        <taxon>Herpotrichiellaceae</taxon>
        <taxon>Exophiala</taxon>
    </lineage>
</organism>
<feature type="region of interest" description="Disordered" evidence="8">
    <location>
        <begin position="1"/>
        <end position="114"/>
    </location>
</feature>
<evidence type="ECO:0000256" key="2">
    <source>
        <dbReference type="ARBA" id="ARBA00022723"/>
    </source>
</evidence>
<dbReference type="InterPro" id="IPR051059">
    <property type="entry name" value="VerF-like"/>
</dbReference>
<dbReference type="OrthoDB" id="6077919at2759"/>
<dbReference type="PANTHER" id="PTHR40626">
    <property type="entry name" value="MIP31509P"/>
    <property type="match status" value="1"/>
</dbReference>
<dbReference type="GO" id="GO:0008270">
    <property type="term" value="F:zinc ion binding"/>
    <property type="evidence" value="ECO:0007669"/>
    <property type="project" value="UniProtKB-KW"/>
</dbReference>
<feature type="compositionally biased region" description="Low complexity" evidence="8">
    <location>
        <begin position="194"/>
        <end position="209"/>
    </location>
</feature>
<evidence type="ECO:0000313" key="10">
    <source>
        <dbReference type="EMBL" id="KIW43270.1"/>
    </source>
</evidence>
<reference evidence="10 11" key="1">
    <citation type="submission" date="2015-01" db="EMBL/GenBank/DDBJ databases">
        <title>The Genome Sequence of Exophiala oligosperma CBS72588.</title>
        <authorList>
            <consortium name="The Broad Institute Genomics Platform"/>
            <person name="Cuomo C."/>
            <person name="de Hoog S."/>
            <person name="Gorbushina A."/>
            <person name="Stielow B."/>
            <person name="Teixiera M."/>
            <person name="Abouelleil A."/>
            <person name="Chapman S.B."/>
            <person name="Priest M."/>
            <person name="Young S.K."/>
            <person name="Wortman J."/>
            <person name="Nusbaum C."/>
            <person name="Birren B."/>
        </authorList>
    </citation>
    <scope>NUCLEOTIDE SEQUENCE [LARGE SCALE GENOMIC DNA]</scope>
    <source>
        <strain evidence="10 11">CBS 72588</strain>
    </source>
</reference>
<keyword evidence="11" id="KW-1185">Reference proteome</keyword>
<dbReference type="SMART" id="SM00355">
    <property type="entry name" value="ZnF_C2H2"/>
    <property type="match status" value="2"/>
</dbReference>
<evidence type="ECO:0000256" key="3">
    <source>
        <dbReference type="ARBA" id="ARBA00022737"/>
    </source>
</evidence>